<reference evidence="5 6" key="1">
    <citation type="submission" date="2008-04" db="EMBL/GenBank/DDBJ databases">
        <title>Complete sequence of chromosome of Natranaerobius thermophilus JW/NM-WN-LF.</title>
        <authorList>
            <consortium name="US DOE Joint Genome Institute"/>
            <person name="Copeland A."/>
            <person name="Lucas S."/>
            <person name="Lapidus A."/>
            <person name="Glavina del Rio T."/>
            <person name="Dalin E."/>
            <person name="Tice H."/>
            <person name="Bruce D."/>
            <person name="Goodwin L."/>
            <person name="Pitluck S."/>
            <person name="Chertkov O."/>
            <person name="Brettin T."/>
            <person name="Detter J.C."/>
            <person name="Han C."/>
            <person name="Kuske C.R."/>
            <person name="Schmutz J."/>
            <person name="Larimer F."/>
            <person name="Land M."/>
            <person name="Hauser L."/>
            <person name="Kyrpides N."/>
            <person name="Lykidis A."/>
            <person name="Mesbah N.M."/>
            <person name="Wiegel J."/>
        </authorList>
    </citation>
    <scope>NUCLEOTIDE SEQUENCE [LARGE SCALE GENOMIC DNA]</scope>
    <source>
        <strain evidence="6">ATCC BAA-1301 / DSM 18059 / JW/NM-WN-LF</strain>
    </source>
</reference>
<dbReference type="Proteomes" id="UP000001683">
    <property type="component" value="Chromosome"/>
</dbReference>
<dbReference type="CDD" id="cd17536">
    <property type="entry name" value="REC_YesN-like"/>
    <property type="match status" value="1"/>
</dbReference>
<gene>
    <name evidence="5" type="ordered locus">Nther_2317</name>
</gene>
<dbReference type="PROSITE" id="PS50110">
    <property type="entry name" value="RESPONSE_REGULATORY"/>
    <property type="match status" value="1"/>
</dbReference>
<dbReference type="InterPro" id="IPR001789">
    <property type="entry name" value="Sig_transdc_resp-reg_receiver"/>
</dbReference>
<dbReference type="GO" id="GO:0009898">
    <property type="term" value="C:cytoplasmic side of plasma membrane"/>
    <property type="evidence" value="ECO:0007669"/>
    <property type="project" value="TreeGrafter"/>
</dbReference>
<reference evidence="5 6" key="2">
    <citation type="journal article" date="2011" name="J. Bacteriol.">
        <title>Complete genome sequence of the anaerobic, halophilic alkalithermophile Natranaerobius thermophilus JW/NM-WN-LF.</title>
        <authorList>
            <person name="Zhao B."/>
            <person name="Mesbah N.M."/>
            <person name="Dalin E."/>
            <person name="Goodwin L."/>
            <person name="Nolan M."/>
            <person name="Pitluck S."/>
            <person name="Chertkov O."/>
            <person name="Brettin T.S."/>
            <person name="Han J."/>
            <person name="Larimer F.W."/>
            <person name="Land M.L."/>
            <person name="Hauser L."/>
            <person name="Kyrpides N."/>
            <person name="Wiegel J."/>
        </authorList>
    </citation>
    <scope>NUCLEOTIDE SEQUENCE [LARGE SCALE GENOMIC DNA]</scope>
    <source>
        <strain evidence="6">ATCC BAA-1301 / DSM 18059 / JW/NM-WN-LF</strain>
    </source>
</reference>
<protein>
    <recommendedName>
        <fullName evidence="1">Stage 0 sporulation protein A homolog</fullName>
    </recommendedName>
</protein>
<dbReference type="InterPro" id="IPR050625">
    <property type="entry name" value="ParA/MinD_ATPase"/>
</dbReference>
<dbReference type="SMART" id="SM00448">
    <property type="entry name" value="REC"/>
    <property type="match status" value="1"/>
</dbReference>
<name>B2A8J8_NATTJ</name>
<evidence type="ECO:0000256" key="2">
    <source>
        <dbReference type="ARBA" id="ARBA00024867"/>
    </source>
</evidence>
<organism evidence="5 6">
    <name type="scientific">Natranaerobius thermophilus (strain ATCC BAA-1301 / DSM 18059 / JW/NM-WN-LF)</name>
    <dbReference type="NCBI Taxonomy" id="457570"/>
    <lineage>
        <taxon>Bacteria</taxon>
        <taxon>Bacillati</taxon>
        <taxon>Bacillota</taxon>
        <taxon>Clostridia</taxon>
        <taxon>Natranaerobiales</taxon>
        <taxon>Natranaerobiaceae</taxon>
        <taxon>Natranaerobius</taxon>
    </lineage>
</organism>
<evidence type="ECO:0000259" key="4">
    <source>
        <dbReference type="PROSITE" id="PS50110"/>
    </source>
</evidence>
<dbReference type="InterPro" id="IPR027417">
    <property type="entry name" value="P-loop_NTPase"/>
</dbReference>
<sequence>MKRKIDILIADDISETRENIKRFLGFERDIQIVGEAANGEQAISMAEKMKPDIILIDINMPLVDGISAIESLSLKAPQVAPIVISVQGEAEYFKKAMRAGARDYLVKPFSGDELISTIKEVVQKEEEVREKQMNEALLRSGIKHKPRIFSVFSAKGGTGKTTLAANLASCLSKFHDKKTVIVDLDLQFGDIPIMFNITPQQTITDLLSNINELDSETLENVLIHHEETGVKLLCPPKNPEEAEYVSDEHVEEILRVLTETYEYILVDTPPAFSGHVLSALDQSHKIFLVTTLDLPSIKNAKNSINIMDNLGYPEDKVNLVVNKEDKYYQVGKQDLQDALNRGIFYRMPNKEKPIVEAINRGVPVILEPSVNGVVSEFRKFSNKVIEHEKRVE</sequence>
<dbReference type="GO" id="GO:0005829">
    <property type="term" value="C:cytosol"/>
    <property type="evidence" value="ECO:0007669"/>
    <property type="project" value="TreeGrafter"/>
</dbReference>
<evidence type="ECO:0000313" key="6">
    <source>
        <dbReference type="Proteomes" id="UP000001683"/>
    </source>
</evidence>
<dbReference type="InterPro" id="IPR025669">
    <property type="entry name" value="AAA_dom"/>
</dbReference>
<dbReference type="eggNOG" id="COG4753">
    <property type="taxonomic scope" value="Bacteria"/>
</dbReference>
<dbReference type="OrthoDB" id="9794577at2"/>
<dbReference type="SUPFAM" id="SSF52172">
    <property type="entry name" value="CheY-like"/>
    <property type="match status" value="1"/>
</dbReference>
<dbReference type="eggNOG" id="COG4963">
    <property type="taxonomic scope" value="Bacteria"/>
</dbReference>
<dbReference type="GO" id="GO:0016887">
    <property type="term" value="F:ATP hydrolysis activity"/>
    <property type="evidence" value="ECO:0007669"/>
    <property type="project" value="TreeGrafter"/>
</dbReference>
<dbReference type="AlphaFoldDB" id="B2A8J8"/>
<keyword evidence="3" id="KW-0597">Phosphoprotein</keyword>
<dbReference type="InterPro" id="IPR011006">
    <property type="entry name" value="CheY-like_superfamily"/>
</dbReference>
<feature type="domain" description="Response regulatory" evidence="4">
    <location>
        <begin position="6"/>
        <end position="122"/>
    </location>
</feature>
<dbReference type="Pfam" id="PF00072">
    <property type="entry name" value="Response_reg"/>
    <property type="match status" value="1"/>
</dbReference>
<dbReference type="PANTHER" id="PTHR43384:SF13">
    <property type="entry name" value="SLR0110 PROTEIN"/>
    <property type="match status" value="1"/>
</dbReference>
<dbReference type="PANTHER" id="PTHR43384">
    <property type="entry name" value="SEPTUM SITE-DETERMINING PROTEIN MIND HOMOLOG, CHLOROPLASTIC-RELATED"/>
    <property type="match status" value="1"/>
</dbReference>
<dbReference type="InParanoid" id="B2A8J8"/>
<accession>B2A8J8</accession>
<keyword evidence="6" id="KW-1185">Reference proteome</keyword>
<dbReference type="Pfam" id="PF13614">
    <property type="entry name" value="AAA_31"/>
    <property type="match status" value="1"/>
</dbReference>
<evidence type="ECO:0000256" key="1">
    <source>
        <dbReference type="ARBA" id="ARBA00018672"/>
    </source>
</evidence>
<evidence type="ECO:0000313" key="5">
    <source>
        <dbReference type="EMBL" id="ACB85882.1"/>
    </source>
</evidence>
<dbReference type="SUPFAM" id="SSF52540">
    <property type="entry name" value="P-loop containing nucleoside triphosphate hydrolases"/>
    <property type="match status" value="1"/>
</dbReference>
<proteinExistence type="predicted"/>
<comment type="function">
    <text evidence="2">May play the central regulatory role in sporulation. It may be an element of the effector pathway responsible for the activation of sporulation genes in response to nutritional stress. Spo0A may act in concert with spo0H (a sigma factor) to control the expression of some genes that are critical to the sporulation process.</text>
</comment>
<dbReference type="KEGG" id="nth:Nther_2317"/>
<dbReference type="STRING" id="457570.Nther_2317"/>
<dbReference type="RefSeq" id="WP_012448732.1">
    <property type="nucleotide sequence ID" value="NC_010718.1"/>
</dbReference>
<dbReference type="Gene3D" id="3.40.50.300">
    <property type="entry name" value="P-loop containing nucleotide triphosphate hydrolases"/>
    <property type="match status" value="1"/>
</dbReference>
<dbReference type="GO" id="GO:0000160">
    <property type="term" value="P:phosphorelay signal transduction system"/>
    <property type="evidence" value="ECO:0007669"/>
    <property type="project" value="InterPro"/>
</dbReference>
<dbReference type="GO" id="GO:0005524">
    <property type="term" value="F:ATP binding"/>
    <property type="evidence" value="ECO:0007669"/>
    <property type="project" value="TreeGrafter"/>
</dbReference>
<dbReference type="GO" id="GO:0051782">
    <property type="term" value="P:negative regulation of cell division"/>
    <property type="evidence" value="ECO:0007669"/>
    <property type="project" value="TreeGrafter"/>
</dbReference>
<feature type="modified residue" description="4-aspartylphosphate" evidence="3">
    <location>
        <position position="57"/>
    </location>
</feature>
<dbReference type="Gene3D" id="3.40.50.2300">
    <property type="match status" value="1"/>
</dbReference>
<dbReference type="HOGENOM" id="CLU_033160_3_1_9"/>
<dbReference type="EMBL" id="CP001034">
    <property type="protein sequence ID" value="ACB85882.1"/>
    <property type="molecule type" value="Genomic_DNA"/>
</dbReference>
<evidence type="ECO:0000256" key="3">
    <source>
        <dbReference type="PROSITE-ProRule" id="PRU00169"/>
    </source>
</evidence>